<gene>
    <name evidence="1" type="ORF">OCBIM_22023740mg</name>
</gene>
<organism evidence="1">
    <name type="scientific">Octopus bimaculoides</name>
    <name type="common">California two-spotted octopus</name>
    <dbReference type="NCBI Taxonomy" id="37653"/>
    <lineage>
        <taxon>Eukaryota</taxon>
        <taxon>Metazoa</taxon>
        <taxon>Spiralia</taxon>
        <taxon>Lophotrochozoa</taxon>
        <taxon>Mollusca</taxon>
        <taxon>Cephalopoda</taxon>
        <taxon>Coleoidea</taxon>
        <taxon>Octopodiformes</taxon>
        <taxon>Octopoda</taxon>
        <taxon>Incirrata</taxon>
        <taxon>Octopodidae</taxon>
        <taxon>Octopus</taxon>
    </lineage>
</organism>
<dbReference type="EMBL" id="KQ419470">
    <property type="protein sequence ID" value="KOF83479.1"/>
    <property type="molecule type" value="Genomic_DNA"/>
</dbReference>
<dbReference type="AlphaFoldDB" id="A0A0L8H2Z3"/>
<accession>A0A0L8H2Z3</accession>
<name>A0A0L8H2Z3_OCTBM</name>
<evidence type="ECO:0000313" key="1">
    <source>
        <dbReference type="EMBL" id="KOF83479.1"/>
    </source>
</evidence>
<sequence length="54" mass="6313">MIYNIIFPYQPLLPISFIPIVFSDLQWQRAQAIPFPSSFCQGLMILSQLVNWLL</sequence>
<reference evidence="1" key="1">
    <citation type="submission" date="2015-07" db="EMBL/GenBank/DDBJ databases">
        <title>MeaNS - Measles Nucleotide Surveillance Program.</title>
        <authorList>
            <person name="Tran T."/>
            <person name="Druce J."/>
        </authorList>
    </citation>
    <scope>NUCLEOTIDE SEQUENCE</scope>
    <source>
        <strain evidence="1">UCB-OBI-ISO-001</strain>
        <tissue evidence="1">Gonad</tissue>
    </source>
</reference>
<protein>
    <submittedName>
        <fullName evidence="1">Uncharacterized protein</fullName>
    </submittedName>
</protein>
<proteinExistence type="predicted"/>